<dbReference type="AlphaFoldDB" id="A0A502M7V3"/>
<feature type="chain" id="PRO_5021502013" description="Lipoprotein" evidence="1">
    <location>
        <begin position="24"/>
        <end position="283"/>
    </location>
</feature>
<dbReference type="NCBIfam" id="TIGR04313">
    <property type="entry name" value="aro_clust_Mycop"/>
    <property type="match status" value="1"/>
</dbReference>
<sequence>MKNKKILLSLVSITTLLPFGLVACQNYQQNDKLKEIVPKNRDIIFNSPVPEAEKTEKMLDSLVNQLYKTEAKRTEFYNLQNSEEYKTKTKAEFKKLSSEYLAQDTLEKKRAFLEKLKTFYNKNWYFFLKNIDKFTGEFYDWLLFPNSKEGGHSQEYKETLKTLEKPKKIVFSNPYFDELKEGDESAELPNTTIFYLKKQKNIFRIIISDIIEENPYIEFEPYSWSFNSGEAQNISINLVSDIAHSALVHGFAEGFVSFEKDMVEKQKYGPPSEMVYLWEEKNA</sequence>
<dbReference type="PROSITE" id="PS51257">
    <property type="entry name" value="PROKAR_LIPOPROTEIN"/>
    <property type="match status" value="1"/>
</dbReference>
<evidence type="ECO:0008006" key="4">
    <source>
        <dbReference type="Google" id="ProtNLM"/>
    </source>
</evidence>
<dbReference type="EMBL" id="VFSY01000020">
    <property type="protein sequence ID" value="TPI02393.1"/>
    <property type="molecule type" value="Genomic_DNA"/>
</dbReference>
<dbReference type="RefSeq" id="WP_140700957.1">
    <property type="nucleotide sequence ID" value="NZ_VFSY01000020.1"/>
</dbReference>
<evidence type="ECO:0000313" key="2">
    <source>
        <dbReference type="EMBL" id="TPI02393.1"/>
    </source>
</evidence>
<feature type="signal peptide" evidence="1">
    <location>
        <begin position="1"/>
        <end position="23"/>
    </location>
</feature>
<accession>A0A502M7V3</accession>
<evidence type="ECO:0000313" key="3">
    <source>
        <dbReference type="Proteomes" id="UP000317904"/>
    </source>
</evidence>
<name>A0A502M7V3_9MOLU</name>
<dbReference type="Proteomes" id="UP000317904">
    <property type="component" value="Unassembled WGS sequence"/>
</dbReference>
<protein>
    <recommendedName>
        <fullName evidence="4">Lipoprotein</fullName>
    </recommendedName>
</protein>
<proteinExistence type="predicted"/>
<gene>
    <name evidence="2" type="ORF">FJM01_00905</name>
</gene>
<dbReference type="InterPro" id="IPR027593">
    <property type="entry name" value="Aro_clust"/>
</dbReference>
<keyword evidence="1" id="KW-0732">Signal</keyword>
<reference evidence="2 3" key="1">
    <citation type="submission" date="2019-06" db="EMBL/GenBank/DDBJ databases">
        <title>A comparative genomics study of ostrich specific Mycoplasmas.</title>
        <authorList>
            <person name="Botes A."/>
            <person name="Nel T."/>
        </authorList>
    </citation>
    <scope>NUCLEOTIDE SEQUENCE [LARGE SCALE GENOMIC DNA]</scope>
    <source>
        <strain evidence="2 3">Ms01</strain>
    </source>
</reference>
<evidence type="ECO:0000256" key="1">
    <source>
        <dbReference type="SAM" id="SignalP"/>
    </source>
</evidence>
<comment type="caution">
    <text evidence="2">The sequence shown here is derived from an EMBL/GenBank/DDBJ whole genome shotgun (WGS) entry which is preliminary data.</text>
</comment>
<organism evidence="2 3">
    <name type="scientific">Mycoplasma struthionis</name>
    <dbReference type="NCBI Taxonomy" id="538220"/>
    <lineage>
        <taxon>Bacteria</taxon>
        <taxon>Bacillati</taxon>
        <taxon>Mycoplasmatota</taxon>
        <taxon>Mollicutes</taxon>
        <taxon>Mycoplasmataceae</taxon>
        <taxon>Mycoplasma</taxon>
    </lineage>
</organism>